<organism evidence="1 2">
    <name type="scientific">Candida albicans</name>
    <name type="common">Yeast</name>
    <dbReference type="NCBI Taxonomy" id="5476"/>
    <lineage>
        <taxon>Eukaryota</taxon>
        <taxon>Fungi</taxon>
        <taxon>Dikarya</taxon>
        <taxon>Ascomycota</taxon>
        <taxon>Saccharomycotina</taxon>
        <taxon>Pichiomycetes</taxon>
        <taxon>Debaryomycetaceae</taxon>
        <taxon>Candida/Lodderomyces clade</taxon>
        <taxon>Candida</taxon>
    </lineage>
</organism>
<dbReference type="EMBL" id="JABWAD010000061">
    <property type="protein sequence ID" value="KAF6063411.1"/>
    <property type="molecule type" value="Genomic_DNA"/>
</dbReference>
<name>A0A8H6F0P7_CANAX</name>
<dbReference type="Proteomes" id="UP000536275">
    <property type="component" value="Unassembled WGS sequence"/>
</dbReference>
<sequence length="238" mass="26869">MADKTNKLSNTLCMIIEGETNKEEVLFELVKTKLADLIDNKLSGIVFALDEDKISSTVASMMFNFKYVADRFKFESSKPIKSSNASGLLETSSMTNQLDSIELPGYINAKGVVKQEPSKKEQDKRAYIHNLKTISRNWNTNEINNSSGNTLIGISSKFSETILQNFINYLSSLKYEASNSSTLTELENIFELADDNDMITKSTSLWVASNYYKRSILGKVINFDLGKYLVLDDDEDWK</sequence>
<comment type="caution">
    <text evidence="1">The sequence shown here is derived from an EMBL/GenBank/DDBJ whole genome shotgun (WGS) entry which is preliminary data.</text>
</comment>
<gene>
    <name evidence="1" type="ORF">FOB64_006385</name>
</gene>
<proteinExistence type="predicted"/>
<protein>
    <submittedName>
        <fullName evidence="1">Uncharacterized protein</fullName>
    </submittedName>
</protein>
<evidence type="ECO:0000313" key="2">
    <source>
        <dbReference type="Proteomes" id="UP000536275"/>
    </source>
</evidence>
<dbReference type="AlphaFoldDB" id="A0A8H6F0P7"/>
<evidence type="ECO:0000313" key="1">
    <source>
        <dbReference type="EMBL" id="KAF6063411.1"/>
    </source>
</evidence>
<accession>A0A8H6F0P7</accession>
<reference evidence="1 2" key="1">
    <citation type="submission" date="2020-03" db="EMBL/GenBank/DDBJ databases">
        <title>FDA dAtabase for Regulatory Grade micrObial Sequences (FDA-ARGOS): Supporting development and validation of Infectious Disease Dx tests.</title>
        <authorList>
            <person name="Campos J."/>
            <person name="Goldberg B."/>
            <person name="Tallon L."/>
            <person name="Sadzewicz L."/>
            <person name="Vavikolanu K."/>
            <person name="Mehta A."/>
            <person name="Aluvathingal J."/>
            <person name="Nadendla S."/>
            <person name="Nandy P."/>
            <person name="Geyer C."/>
            <person name="Yan Y."/>
            <person name="Sichtig H."/>
        </authorList>
    </citation>
    <scope>NUCLEOTIDE SEQUENCE [LARGE SCALE GENOMIC DNA]</scope>
    <source>
        <strain evidence="1 2">FDAARGOS_656</strain>
    </source>
</reference>